<dbReference type="Pfam" id="PF09362">
    <property type="entry name" value="DUF1996"/>
    <property type="match status" value="1"/>
</dbReference>
<dbReference type="PANTHER" id="PTHR43662:SF3">
    <property type="entry name" value="DOMAIN PROTEIN, PUTATIVE (AFU_ORTHOLOGUE AFUA_6G11970)-RELATED"/>
    <property type="match status" value="1"/>
</dbReference>
<dbReference type="GeneID" id="25317997"/>
<proteinExistence type="predicted"/>
<feature type="chain" id="PRO_5002481962" description="DUF1996 domain-containing protein" evidence="2">
    <location>
        <begin position="26"/>
        <end position="372"/>
    </location>
</feature>
<dbReference type="EMBL" id="LASV01000271">
    <property type="protein sequence ID" value="KKA20322.1"/>
    <property type="molecule type" value="Genomic_DNA"/>
</dbReference>
<dbReference type="PANTHER" id="PTHR43662">
    <property type="match status" value="1"/>
</dbReference>
<gene>
    <name evidence="4" type="ORF">T310_5657</name>
</gene>
<dbReference type="Proteomes" id="UP000053958">
    <property type="component" value="Unassembled WGS sequence"/>
</dbReference>
<organism evidence="4 5">
    <name type="scientific">Rasamsonia emersonii (strain ATCC 16479 / CBS 393.64 / IMI 116815)</name>
    <dbReference type="NCBI Taxonomy" id="1408163"/>
    <lineage>
        <taxon>Eukaryota</taxon>
        <taxon>Fungi</taxon>
        <taxon>Dikarya</taxon>
        <taxon>Ascomycota</taxon>
        <taxon>Pezizomycotina</taxon>
        <taxon>Eurotiomycetes</taxon>
        <taxon>Eurotiomycetidae</taxon>
        <taxon>Eurotiales</taxon>
        <taxon>Trichocomaceae</taxon>
        <taxon>Rasamsonia</taxon>
    </lineage>
</organism>
<evidence type="ECO:0000256" key="2">
    <source>
        <dbReference type="SAM" id="SignalP"/>
    </source>
</evidence>
<dbReference type="InterPro" id="IPR018535">
    <property type="entry name" value="DUF1996"/>
</dbReference>
<keyword evidence="2" id="KW-0732">Signal</keyword>
<comment type="caution">
    <text evidence="4">The sequence shown here is derived from an EMBL/GenBank/DDBJ whole genome shotgun (WGS) entry which is preliminary data.</text>
</comment>
<dbReference type="OrthoDB" id="74764at2759"/>
<feature type="domain" description="DUF1996" evidence="3">
    <location>
        <begin position="43"/>
        <end position="298"/>
    </location>
</feature>
<dbReference type="AlphaFoldDB" id="A0A0F4YPW4"/>
<sequence>MRFFHLTSSSLAASLLLYLPRLASCQGGEFTLSCLPLTYQRSDPILFPGVVSPHTHVVVGGTNFNRTMSEDLAPNAQNTTCSVNIDRSNYWQPLLYHLNSDGTFEAIPFQGNVCVFLPCAIIAEWSFTVFFCRRQAVYYLNRACNYTAGATSCPTNGSYPLAPPAGLRMVAGNPMLRTYNDSNFAQRAMSHMCLTETDSIYTNSLPSQPCLRLRAQTFFPSCWDGKNLDSPDHTSHMSYPAIGDYNTGVCPESHPVAIFSIFLEFFYDVSNYTDYENWVYAMGDPTGYGLHADFVNGWTDIDALQNAFATCTGPQGENDPGCSITGGHVQGATTQQDAFPAPAEDLGLTAPIPALPGNNPVTGSASDRQTSS</sequence>
<evidence type="ECO:0000256" key="1">
    <source>
        <dbReference type="SAM" id="MobiDB-lite"/>
    </source>
</evidence>
<evidence type="ECO:0000259" key="3">
    <source>
        <dbReference type="Pfam" id="PF09362"/>
    </source>
</evidence>
<feature type="compositionally biased region" description="Polar residues" evidence="1">
    <location>
        <begin position="359"/>
        <end position="372"/>
    </location>
</feature>
<evidence type="ECO:0000313" key="5">
    <source>
        <dbReference type="Proteomes" id="UP000053958"/>
    </source>
</evidence>
<evidence type="ECO:0000313" key="4">
    <source>
        <dbReference type="EMBL" id="KKA20322.1"/>
    </source>
</evidence>
<dbReference type="RefSeq" id="XP_013326934.1">
    <property type="nucleotide sequence ID" value="XM_013471480.1"/>
</dbReference>
<reference evidence="4 5" key="1">
    <citation type="submission" date="2015-04" db="EMBL/GenBank/DDBJ databases">
        <authorList>
            <person name="Heijne W.H."/>
            <person name="Fedorova N.D."/>
            <person name="Nierman W.C."/>
            <person name="Vollebregt A.W."/>
            <person name="Zhao Z."/>
            <person name="Wu L."/>
            <person name="Kumar M."/>
            <person name="Stam H."/>
            <person name="van den Berg M.A."/>
            <person name="Pel H.J."/>
        </authorList>
    </citation>
    <scope>NUCLEOTIDE SEQUENCE [LARGE SCALE GENOMIC DNA]</scope>
    <source>
        <strain evidence="4 5">CBS 393.64</strain>
    </source>
</reference>
<feature type="signal peptide" evidence="2">
    <location>
        <begin position="1"/>
        <end position="25"/>
    </location>
</feature>
<accession>A0A0F4YPW4</accession>
<keyword evidence="5" id="KW-1185">Reference proteome</keyword>
<dbReference type="STRING" id="1408163.A0A0F4YPW4"/>
<feature type="region of interest" description="Disordered" evidence="1">
    <location>
        <begin position="333"/>
        <end position="372"/>
    </location>
</feature>
<name>A0A0F4YPW4_RASE3</name>
<protein>
    <recommendedName>
        <fullName evidence="3">DUF1996 domain-containing protein</fullName>
    </recommendedName>
</protein>